<evidence type="ECO:0000256" key="1">
    <source>
        <dbReference type="SAM" id="MobiDB-lite"/>
    </source>
</evidence>
<feature type="domain" description="CBF1-interacting co-repressor CIR N-terminal" evidence="2">
    <location>
        <begin position="10"/>
        <end position="46"/>
    </location>
</feature>
<dbReference type="eggNOG" id="ENOG502RR25">
    <property type="taxonomic scope" value="Eukaryota"/>
</dbReference>
<gene>
    <name evidence="3" type="ORF">UCRPA7_815</name>
</gene>
<feature type="compositionally biased region" description="Basic residues" evidence="1">
    <location>
        <begin position="343"/>
        <end position="354"/>
    </location>
</feature>
<feature type="compositionally biased region" description="Gly residues" evidence="1">
    <location>
        <begin position="84"/>
        <end position="93"/>
    </location>
</feature>
<protein>
    <submittedName>
        <fullName evidence="3">Putative homocitrate synthase protein</fullName>
    </submittedName>
</protein>
<feature type="region of interest" description="Disordered" evidence="1">
    <location>
        <begin position="22"/>
        <end position="145"/>
    </location>
</feature>
<dbReference type="PANTHER" id="PTHR22093:SF0">
    <property type="entry name" value="LEUKOCYTE RECEPTOR CLUSTER MEMBER 1"/>
    <property type="match status" value="1"/>
</dbReference>
<sequence length="354" mass="39562">MPLHLLGKKSWNVYNAENVARVRRDEADARAREEAAEQRMQEADAARRLAILRGEEPPPLPEPEPEPEPEAYSSRDRNRDPLEGLGGSGSGSGGKERRKRKRPGEDDTDFEMRVVRERAAAGDKAREELSRGQGPAQSPGKATDVAIVDSAGHIDLFGGQAAASASASASAAKGEKNPEYEREAAKKRREQEDQYTMRFANAAGRDGGLARGAAPWYIKPGDGKAKEEEAEFDAPTKDVWGNEDPARKARSAARLDANDPLAMMKSGARKVREVEKERKRGAEERERELKDLRREEKRREKRRRREGRSDGVDIGELDGFNLDAPPRPAVEKERERDRSSERKHSKNKALFHDR</sequence>
<proteinExistence type="predicted"/>
<dbReference type="OrthoDB" id="2159131at2759"/>
<dbReference type="InterPro" id="IPR019339">
    <property type="entry name" value="CIR_N_dom"/>
</dbReference>
<feature type="compositionally biased region" description="Basic and acidic residues" evidence="1">
    <location>
        <begin position="110"/>
        <end position="130"/>
    </location>
</feature>
<dbReference type="SMART" id="SM01083">
    <property type="entry name" value="Cir_N"/>
    <property type="match status" value="1"/>
</dbReference>
<dbReference type="Proteomes" id="UP000014074">
    <property type="component" value="Unassembled WGS sequence"/>
</dbReference>
<dbReference type="HOGENOM" id="CLU_047019_1_0_1"/>
<feature type="compositionally biased region" description="Basic and acidic residues" evidence="1">
    <location>
        <begin position="329"/>
        <end position="342"/>
    </location>
</feature>
<feature type="region of interest" description="Disordered" evidence="1">
    <location>
        <begin position="160"/>
        <end position="193"/>
    </location>
</feature>
<dbReference type="GeneID" id="19328975"/>
<dbReference type="Pfam" id="PF10197">
    <property type="entry name" value="Cir_N"/>
    <property type="match status" value="1"/>
</dbReference>
<dbReference type="InterPro" id="IPR039875">
    <property type="entry name" value="LENG1-like"/>
</dbReference>
<dbReference type="PANTHER" id="PTHR22093">
    <property type="entry name" value="LEUKOCYTE RECEPTOR CLUSTER LRC MEMBER 1"/>
    <property type="match status" value="1"/>
</dbReference>
<evidence type="ECO:0000313" key="3">
    <source>
        <dbReference type="EMBL" id="EOO03638.1"/>
    </source>
</evidence>
<dbReference type="AlphaFoldDB" id="R8BWB8"/>
<dbReference type="KEGG" id="tmn:UCRPA7_815"/>
<keyword evidence="4" id="KW-1185">Reference proteome</keyword>
<feature type="compositionally biased region" description="Low complexity" evidence="1">
    <location>
        <begin position="161"/>
        <end position="172"/>
    </location>
</feature>
<feature type="region of interest" description="Disordered" evidence="1">
    <location>
        <begin position="219"/>
        <end position="354"/>
    </location>
</feature>
<feature type="compositionally biased region" description="Basic and acidic residues" evidence="1">
    <location>
        <begin position="73"/>
        <end position="82"/>
    </location>
</feature>
<reference evidence="4" key="1">
    <citation type="journal article" date="2013" name="Genome Announc.">
        <title>Draft genome sequence of the ascomycete Phaeoacremonium aleophilum strain UCR-PA7, a causal agent of the esca disease complex in grapevines.</title>
        <authorList>
            <person name="Blanco-Ulate B."/>
            <person name="Rolshausen P."/>
            <person name="Cantu D."/>
        </authorList>
    </citation>
    <scope>NUCLEOTIDE SEQUENCE [LARGE SCALE GENOMIC DNA]</scope>
    <source>
        <strain evidence="4">UCR-PA7</strain>
    </source>
</reference>
<feature type="compositionally biased region" description="Basic and acidic residues" evidence="1">
    <location>
        <begin position="22"/>
        <end position="47"/>
    </location>
</feature>
<accession>R8BWB8</accession>
<evidence type="ECO:0000313" key="4">
    <source>
        <dbReference type="Proteomes" id="UP000014074"/>
    </source>
</evidence>
<feature type="compositionally biased region" description="Basic and acidic residues" evidence="1">
    <location>
        <begin position="173"/>
        <end position="192"/>
    </location>
</feature>
<dbReference type="RefSeq" id="XP_007911598.1">
    <property type="nucleotide sequence ID" value="XM_007913407.1"/>
</dbReference>
<evidence type="ECO:0000259" key="2">
    <source>
        <dbReference type="SMART" id="SM01083"/>
    </source>
</evidence>
<organism evidence="3 4">
    <name type="scientific">Phaeoacremonium minimum (strain UCR-PA7)</name>
    <name type="common">Esca disease fungus</name>
    <name type="synonym">Togninia minima</name>
    <dbReference type="NCBI Taxonomy" id="1286976"/>
    <lineage>
        <taxon>Eukaryota</taxon>
        <taxon>Fungi</taxon>
        <taxon>Dikarya</taxon>
        <taxon>Ascomycota</taxon>
        <taxon>Pezizomycotina</taxon>
        <taxon>Sordariomycetes</taxon>
        <taxon>Sordariomycetidae</taxon>
        <taxon>Togniniales</taxon>
        <taxon>Togniniaceae</taxon>
        <taxon>Phaeoacremonium</taxon>
    </lineage>
</organism>
<feature type="compositionally biased region" description="Basic and acidic residues" evidence="1">
    <location>
        <begin position="270"/>
        <end position="298"/>
    </location>
</feature>
<name>R8BWB8_PHAM7</name>
<dbReference type="EMBL" id="KB932817">
    <property type="protein sequence ID" value="EOO03638.1"/>
    <property type="molecule type" value="Genomic_DNA"/>
</dbReference>